<name>A0AAD6XH95_9AGAR</name>
<reference evidence="2" key="1">
    <citation type="submission" date="2023-03" db="EMBL/GenBank/DDBJ databases">
        <title>Massive genome expansion in bonnet fungi (Mycena s.s.) driven by repeated elements and novel gene families across ecological guilds.</title>
        <authorList>
            <consortium name="Lawrence Berkeley National Laboratory"/>
            <person name="Harder C.B."/>
            <person name="Miyauchi S."/>
            <person name="Viragh M."/>
            <person name="Kuo A."/>
            <person name="Thoen E."/>
            <person name="Andreopoulos B."/>
            <person name="Lu D."/>
            <person name="Skrede I."/>
            <person name="Drula E."/>
            <person name="Henrissat B."/>
            <person name="Morin E."/>
            <person name="Kohler A."/>
            <person name="Barry K."/>
            <person name="LaButti K."/>
            <person name="Morin E."/>
            <person name="Salamov A."/>
            <person name="Lipzen A."/>
            <person name="Mereny Z."/>
            <person name="Hegedus B."/>
            <person name="Baldrian P."/>
            <person name="Stursova M."/>
            <person name="Weitz H."/>
            <person name="Taylor A."/>
            <person name="Grigoriev I.V."/>
            <person name="Nagy L.G."/>
            <person name="Martin F."/>
            <person name="Kauserud H."/>
        </authorList>
    </citation>
    <scope>NUCLEOTIDE SEQUENCE</scope>
    <source>
        <strain evidence="2">CBHHK173m</strain>
    </source>
</reference>
<proteinExistence type="predicted"/>
<protein>
    <submittedName>
        <fullName evidence="2">Uncharacterized protein</fullName>
    </submittedName>
</protein>
<feature type="compositionally biased region" description="Acidic residues" evidence="1">
    <location>
        <begin position="543"/>
        <end position="557"/>
    </location>
</feature>
<comment type="caution">
    <text evidence="2">The sequence shown here is derived from an EMBL/GenBank/DDBJ whole genome shotgun (WGS) entry which is preliminary data.</text>
</comment>
<accession>A0AAD6XH95</accession>
<feature type="compositionally biased region" description="Low complexity" evidence="1">
    <location>
        <begin position="525"/>
        <end position="539"/>
    </location>
</feature>
<dbReference type="AlphaFoldDB" id="A0AAD6XH95"/>
<feature type="compositionally biased region" description="Acidic residues" evidence="1">
    <location>
        <begin position="473"/>
        <end position="485"/>
    </location>
</feature>
<evidence type="ECO:0000313" key="2">
    <source>
        <dbReference type="EMBL" id="KAJ7062973.1"/>
    </source>
</evidence>
<dbReference type="Proteomes" id="UP001222325">
    <property type="component" value="Unassembled WGS sequence"/>
</dbReference>
<feature type="region of interest" description="Disordered" evidence="1">
    <location>
        <begin position="1"/>
        <end position="42"/>
    </location>
</feature>
<feature type="compositionally biased region" description="Basic and acidic residues" evidence="1">
    <location>
        <begin position="360"/>
        <end position="374"/>
    </location>
</feature>
<sequence length="585" mass="64655">MSTKFTTIAGASHQHVRFTEPKPRAKLTADQEKEKRQEREKRQDEIDEILAKWYTDTMALADDLAVRFKMKPKYFHELMFQGGARMLTHQTKVNPYNAFKAEKAAECRDRGEAKNVADLHNEYFEEYSQLTDEQKADIVERHQDLRTREVKLRRETPRGKIQDVANTARNMELLMVGLGRRVGIEGFFCIVRNSSDFHMKPRWYFTSKALQEYMPLATRAKWTTTGVGAKVEAFAVAGCDVVNLLRNSKQKADHLKMTIRDLMTEKFSAITKKPNSKFPYVNYEEDCVHKYGYRLVGWTYGELVNPSEMSTSLPALEKLRDALRDDECHFEKLSTEALATRIAEYKADVAAGRALGKFRETRKDAGTKRPRTTDTNDDDEPDANGTDTASAPPPPKKRRVRKTTAVPPPTGDEDEEDRPPQEVLPPKRKGTKTAPKAASKAPAKKTLARKAPRDDEVTRAALLRIKSRAIITSDDEREDDPEANMEEGSAPSGGGSGGDMPADAMAQSRAEVSAPSSGSPGGDMPAASTATSAHAPPRAFITSDDEMEDDPEADMEEGSAPSGGGAGRDMAAGAMEMASGAVASS</sequence>
<feature type="compositionally biased region" description="Basic and acidic residues" evidence="1">
    <location>
        <begin position="17"/>
        <end position="42"/>
    </location>
</feature>
<dbReference type="EMBL" id="JARJCN010000217">
    <property type="protein sequence ID" value="KAJ7062973.1"/>
    <property type="molecule type" value="Genomic_DNA"/>
</dbReference>
<evidence type="ECO:0000256" key="1">
    <source>
        <dbReference type="SAM" id="MobiDB-lite"/>
    </source>
</evidence>
<evidence type="ECO:0000313" key="3">
    <source>
        <dbReference type="Proteomes" id="UP001222325"/>
    </source>
</evidence>
<organism evidence="2 3">
    <name type="scientific">Mycena belliarum</name>
    <dbReference type="NCBI Taxonomy" id="1033014"/>
    <lineage>
        <taxon>Eukaryota</taxon>
        <taxon>Fungi</taxon>
        <taxon>Dikarya</taxon>
        <taxon>Basidiomycota</taxon>
        <taxon>Agaricomycotina</taxon>
        <taxon>Agaricomycetes</taxon>
        <taxon>Agaricomycetidae</taxon>
        <taxon>Agaricales</taxon>
        <taxon>Marasmiineae</taxon>
        <taxon>Mycenaceae</taxon>
        <taxon>Mycena</taxon>
    </lineage>
</organism>
<feature type="compositionally biased region" description="Low complexity" evidence="1">
    <location>
        <begin position="432"/>
        <end position="441"/>
    </location>
</feature>
<gene>
    <name evidence="2" type="ORF">B0H15DRAFT_958756</name>
</gene>
<feature type="region of interest" description="Disordered" evidence="1">
    <location>
        <begin position="360"/>
        <end position="585"/>
    </location>
</feature>
<keyword evidence="3" id="KW-1185">Reference proteome</keyword>
<feature type="compositionally biased region" description="Low complexity" evidence="1">
    <location>
        <begin position="568"/>
        <end position="585"/>
    </location>
</feature>